<dbReference type="InterPro" id="IPR013424">
    <property type="entry name" value="Ice-binding_C"/>
</dbReference>
<keyword evidence="3" id="KW-1185">Reference proteome</keyword>
<organism evidence="2 3">
    <name type="scientific">Nostoc azollae (strain 0708)</name>
    <name type="common">Anabaena azollae (strain 0708)</name>
    <dbReference type="NCBI Taxonomy" id="551115"/>
    <lineage>
        <taxon>Bacteria</taxon>
        <taxon>Bacillati</taxon>
        <taxon>Cyanobacteriota</taxon>
        <taxon>Cyanophyceae</taxon>
        <taxon>Nostocales</taxon>
        <taxon>Nostocaceae</taxon>
        <taxon>Trichormus</taxon>
    </lineage>
</organism>
<dbReference type="Pfam" id="PF07589">
    <property type="entry name" value="PEP-CTERM"/>
    <property type="match status" value="1"/>
</dbReference>
<dbReference type="eggNOG" id="ENOG5032Z41">
    <property type="taxonomic scope" value="Bacteria"/>
</dbReference>
<name>D7DWB2_NOSA0</name>
<proteinExistence type="predicted"/>
<evidence type="ECO:0000259" key="1">
    <source>
        <dbReference type="Pfam" id="PF07589"/>
    </source>
</evidence>
<gene>
    <name evidence="2" type="ordered locus">Aazo_1940</name>
</gene>
<sequence length="155" mass="16386">MDIIGNGYSNFLPGNGLYLDPDGSTSNAGKLSSKSIFVFGARDLVNLLFKLAGDQRNNGNNSVMVSLGSLFNESFILPPTQDFTTFTDSFTVASDTSAKLAFEGVGEDNIGLLIDDVTLTKSVPEPASLIVIFGLGAFGVTSLPKRKQEKVAVKA</sequence>
<dbReference type="EMBL" id="CP002059">
    <property type="protein sequence ID" value="ADI64029.1"/>
    <property type="molecule type" value="Genomic_DNA"/>
</dbReference>
<dbReference type="STRING" id="551115.Aazo_1940"/>
<dbReference type="HOGENOM" id="CLU_1693663_0_0_3"/>
<feature type="domain" description="Ice-binding protein C-terminal" evidence="1">
    <location>
        <begin position="122"/>
        <end position="141"/>
    </location>
</feature>
<protein>
    <recommendedName>
        <fullName evidence="1">Ice-binding protein C-terminal domain-containing protein</fullName>
    </recommendedName>
</protein>
<evidence type="ECO:0000313" key="2">
    <source>
        <dbReference type="EMBL" id="ADI64029.1"/>
    </source>
</evidence>
<accession>D7DWB2</accession>
<dbReference type="Proteomes" id="UP000001511">
    <property type="component" value="Chromosome"/>
</dbReference>
<dbReference type="KEGG" id="naz:Aazo_1940"/>
<reference evidence="2 3" key="1">
    <citation type="journal article" date="2010" name="PLoS ONE">
        <title>Genome erosion in a nitrogen-fixing vertically transmitted endosymbiotic multicellular cyanobacterium.</title>
        <authorList>
            <person name="Ran L."/>
            <person name="Larsson J."/>
            <person name="Vigil-Stenman T."/>
            <person name="Nylander J.A."/>
            <person name="Ininbergs K."/>
            <person name="Zheng W.W."/>
            <person name="Lapidus A."/>
            <person name="Lowry S."/>
            <person name="Haselkorn R."/>
            <person name="Bergman B."/>
        </authorList>
    </citation>
    <scope>NUCLEOTIDE SEQUENCE [LARGE SCALE GENOMIC DNA]</scope>
    <source>
        <strain evidence="2 3">0708</strain>
    </source>
</reference>
<dbReference type="AlphaFoldDB" id="D7DWB2"/>
<evidence type="ECO:0000313" key="3">
    <source>
        <dbReference type="Proteomes" id="UP000001511"/>
    </source>
</evidence>